<dbReference type="InterPro" id="IPR036322">
    <property type="entry name" value="WD40_repeat_dom_sf"/>
</dbReference>
<evidence type="ECO:0000256" key="4">
    <source>
        <dbReference type="ARBA" id="ARBA00022490"/>
    </source>
</evidence>
<dbReference type="GO" id="GO:0019905">
    <property type="term" value="F:syntaxin binding"/>
    <property type="evidence" value="ECO:0007669"/>
    <property type="project" value="TreeGrafter"/>
</dbReference>
<feature type="region of interest" description="Disordered" evidence="6">
    <location>
        <begin position="746"/>
        <end position="775"/>
    </location>
</feature>
<comment type="caution">
    <text evidence="8">The sequence shown here is derived from an EMBL/GenBank/DDBJ whole genome shotgun (WGS) entry which is preliminary data.</text>
</comment>
<organism evidence="8 9">
    <name type="scientific">Rhododendron griersonianum</name>
    <dbReference type="NCBI Taxonomy" id="479676"/>
    <lineage>
        <taxon>Eukaryota</taxon>
        <taxon>Viridiplantae</taxon>
        <taxon>Streptophyta</taxon>
        <taxon>Embryophyta</taxon>
        <taxon>Tracheophyta</taxon>
        <taxon>Spermatophyta</taxon>
        <taxon>Magnoliopsida</taxon>
        <taxon>eudicotyledons</taxon>
        <taxon>Gunneridae</taxon>
        <taxon>Pentapetalae</taxon>
        <taxon>asterids</taxon>
        <taxon>Ericales</taxon>
        <taxon>Ericaceae</taxon>
        <taxon>Ericoideae</taxon>
        <taxon>Rhodoreae</taxon>
        <taxon>Rhododendron</taxon>
    </lineage>
</organism>
<dbReference type="InterPro" id="IPR015943">
    <property type="entry name" value="WD40/YVTN_repeat-like_dom_sf"/>
</dbReference>
<feature type="domain" description="V-SNARE coiled-coil homology" evidence="7">
    <location>
        <begin position="1056"/>
        <end position="1120"/>
    </location>
</feature>
<proteinExistence type="inferred from homology"/>
<dbReference type="AlphaFoldDB" id="A0AAV6KZY7"/>
<dbReference type="GO" id="GO:0005737">
    <property type="term" value="C:cytoplasm"/>
    <property type="evidence" value="ECO:0007669"/>
    <property type="project" value="UniProtKB-SubCell"/>
</dbReference>
<dbReference type="Proteomes" id="UP000823749">
    <property type="component" value="Chromosome 3"/>
</dbReference>
<dbReference type="PANTHER" id="PTHR10241:SF38">
    <property type="entry name" value="TRANSDUCIN FAMILY PROTEIN _ WD-40 REPEAT FAMILY PROTEIN"/>
    <property type="match status" value="1"/>
</dbReference>
<dbReference type="SUPFAM" id="SSF50978">
    <property type="entry name" value="WD40 repeat-like"/>
    <property type="match status" value="1"/>
</dbReference>
<feature type="region of interest" description="Disordered" evidence="6">
    <location>
        <begin position="1011"/>
        <end position="1046"/>
    </location>
</feature>
<sequence>MSMLAKLFHKPTESPQGSVTSKDLDPRVAVHCGIPSTASILAFDPIQRLLAIGTLDGRIKVIGGDNIEGLLFSGKPVPFKYLKFLENQGFLVSVSNENEVQVWDLEHRCIVSNLQWESNITAFSVIYGTNYMYVGDEFGFLSILKYDAEKGELLQLPYHIPANLISEATGISSPNEQSVVGVLSQPCSLGNRQDREYLNTFLIYFLSFATMDNFLHSLKNKLICDGQHSKPWGISGVINMDGCKQQQSRVGPTENYIIAKSNQLVIMILSKSSYRVLIAYENGLIVLWDITEDRAVLVRGNKDLQLKSDEVVDFPKNASLEQFTDTLDHEQAEKEISSLCWVSSDGSILAVGYVDGDILLWNMSTAAPRKDKQGQKASNVIKLQLSSSDRRLPVIILHCSENILHTHCGGQLFVYGGDEIGSEEVLTILNLDWSSGIESLKCVGRVDLTLNGSFADMILVPNATATEGYGISSLFVLSNPGQLHFYDDSCLSSLMSQPEKKHSVPAVQYPEVIPTVEPYMTVGKLSLSEIVSEAQHRVARTATTPSSKWPLTGGVPSQLSFAEGDIIKRIYIAGYQDGSVCIWDATFPVLSCIFVLGSEIEGIEVAGTNASVSALDFLSSTSSLAIGNEYGLVRLYKLTGNSDKPSLHFVTETKREVHDFHCNSGAQCTAIFSILNSPVHTLQYMNSGDRLAVGFECGRVTMLDIRSLAVLFLTDCLSNSNSLAISLAMPTFPIACESSFSPEGSCENPSMISSQDPEAKSERAQTNSHHQHDSVETESDAFTQATYFGQDFVDSIVLICCEDALHLYSLKSLIKGESESIRKVKLEKPCCWTTVFKKDGKACVLILLYQTGLIEIRSLPDLELVGESSLMSILRWNFKTSMTKTISSSDTGHIVLVNGNEVAFISLFAFENDFRIPEALPCLHDKVLEAATDATFKFSQSQKEQGTPPGIIGGIIKSFKGGTAENHGDGENIVAHLERIFSRFPFSDPFTGIADDQEVIVLGIDDIDIDEPAPVTSSSHKRESKGKDIADKETERGKLFEGGSTGIEPRMRTAEEIRAKYRKDGDASSAAAHARDKLVERQEKLEKLSRRTAELQSGAENFSDLASELAKTMEKRKWWHI</sequence>
<evidence type="ECO:0000256" key="6">
    <source>
        <dbReference type="SAM" id="MobiDB-lite"/>
    </source>
</evidence>
<dbReference type="InterPro" id="IPR042855">
    <property type="entry name" value="V_SNARE_CC"/>
</dbReference>
<comment type="similarity">
    <text evidence="2">Belongs to the WD repeat L(2)GL family.</text>
</comment>
<evidence type="ECO:0000313" key="8">
    <source>
        <dbReference type="EMBL" id="KAG5558000.1"/>
    </source>
</evidence>
<dbReference type="GO" id="GO:0006887">
    <property type="term" value="P:exocytosis"/>
    <property type="evidence" value="ECO:0007669"/>
    <property type="project" value="UniProtKB-KW"/>
</dbReference>
<evidence type="ECO:0000259" key="7">
    <source>
        <dbReference type="PROSITE" id="PS50892"/>
    </source>
</evidence>
<evidence type="ECO:0000313" key="9">
    <source>
        <dbReference type="Proteomes" id="UP000823749"/>
    </source>
</evidence>
<evidence type="ECO:0000256" key="2">
    <source>
        <dbReference type="ARBA" id="ARBA00008070"/>
    </source>
</evidence>
<reference evidence="8" key="1">
    <citation type="submission" date="2020-08" db="EMBL/GenBank/DDBJ databases">
        <title>Plant Genome Project.</title>
        <authorList>
            <person name="Zhang R.-G."/>
        </authorList>
    </citation>
    <scope>NUCLEOTIDE SEQUENCE</scope>
    <source>
        <strain evidence="8">WSP0</strain>
        <tissue evidence="8">Leaf</tissue>
    </source>
</reference>
<protein>
    <recommendedName>
        <fullName evidence="7">V-SNARE coiled-coil homology domain-containing protein</fullName>
    </recommendedName>
</protein>
<dbReference type="SMART" id="SM00320">
    <property type="entry name" value="WD40"/>
    <property type="match status" value="6"/>
</dbReference>
<evidence type="ECO:0000256" key="1">
    <source>
        <dbReference type="ARBA" id="ARBA00004496"/>
    </source>
</evidence>
<gene>
    <name evidence="8" type="ORF">RHGRI_008044</name>
</gene>
<evidence type="ECO:0000256" key="3">
    <source>
        <dbReference type="ARBA" id="ARBA00022483"/>
    </source>
</evidence>
<keyword evidence="9" id="KW-1185">Reference proteome</keyword>
<dbReference type="Gene3D" id="2.130.10.10">
    <property type="entry name" value="YVTN repeat-like/Quinoprotein amine dehydrogenase"/>
    <property type="match status" value="3"/>
</dbReference>
<keyword evidence="3" id="KW-0268">Exocytosis</keyword>
<accession>A0AAV6KZY7</accession>
<name>A0AAV6KZY7_9ERIC</name>
<dbReference type="CDD" id="cd15873">
    <property type="entry name" value="R-SNARE_STXBP5_6"/>
    <property type="match status" value="1"/>
</dbReference>
<feature type="compositionally biased region" description="Polar residues" evidence="6">
    <location>
        <begin position="746"/>
        <end position="756"/>
    </location>
</feature>
<dbReference type="GO" id="GO:0045159">
    <property type="term" value="F:myosin II binding"/>
    <property type="evidence" value="ECO:0007669"/>
    <property type="project" value="TreeGrafter"/>
</dbReference>
<dbReference type="EMBL" id="JACTNZ010000003">
    <property type="protein sequence ID" value="KAG5558000.1"/>
    <property type="molecule type" value="Genomic_DNA"/>
</dbReference>
<feature type="region of interest" description="Disordered" evidence="6">
    <location>
        <begin position="1"/>
        <end position="21"/>
    </location>
</feature>
<dbReference type="SUPFAM" id="SSF58038">
    <property type="entry name" value="SNARE fusion complex"/>
    <property type="match status" value="1"/>
</dbReference>
<dbReference type="PROSITE" id="PS50892">
    <property type="entry name" value="V_SNARE"/>
    <property type="match status" value="1"/>
</dbReference>
<dbReference type="Pfam" id="PF00400">
    <property type="entry name" value="WD40"/>
    <property type="match status" value="1"/>
</dbReference>
<dbReference type="GO" id="GO:0005886">
    <property type="term" value="C:plasma membrane"/>
    <property type="evidence" value="ECO:0007669"/>
    <property type="project" value="TreeGrafter"/>
</dbReference>
<comment type="subcellular location">
    <subcellularLocation>
        <location evidence="1">Cytoplasm</location>
    </subcellularLocation>
</comment>
<evidence type="ECO:0000256" key="5">
    <source>
        <dbReference type="PROSITE-ProRule" id="PRU00290"/>
    </source>
</evidence>
<dbReference type="GO" id="GO:0006893">
    <property type="term" value="P:Golgi to plasma membrane transport"/>
    <property type="evidence" value="ECO:0007669"/>
    <property type="project" value="TreeGrafter"/>
</dbReference>
<feature type="compositionally biased region" description="Basic and acidic residues" evidence="6">
    <location>
        <begin position="1025"/>
        <end position="1039"/>
    </location>
</feature>
<dbReference type="PANTHER" id="PTHR10241">
    <property type="entry name" value="LETHAL 2 GIANT LARVAE PROTEIN"/>
    <property type="match status" value="1"/>
</dbReference>
<keyword evidence="5" id="KW-0175">Coiled coil</keyword>
<dbReference type="Gene3D" id="1.20.5.110">
    <property type="match status" value="1"/>
</dbReference>
<keyword evidence="4" id="KW-0963">Cytoplasm</keyword>
<dbReference type="InterPro" id="IPR001680">
    <property type="entry name" value="WD40_rpt"/>
</dbReference>
<dbReference type="GO" id="GO:0005096">
    <property type="term" value="F:GTPase activator activity"/>
    <property type="evidence" value="ECO:0007669"/>
    <property type="project" value="TreeGrafter"/>
</dbReference>